<feature type="domain" description="Malonyl-CoA decarboxylase C-terminal" evidence="1">
    <location>
        <begin position="327"/>
        <end position="388"/>
    </location>
</feature>
<dbReference type="InterPro" id="IPR042303">
    <property type="entry name" value="Malonyl_CoA_deC_C_sf"/>
</dbReference>
<comment type="caution">
    <text evidence="3">The sequence shown here is derived from an EMBL/GenBank/DDBJ whole genome shotgun (WGS) entry which is preliminary data.</text>
</comment>
<dbReference type="Pfam" id="PF17408">
    <property type="entry name" value="MCD_N"/>
    <property type="match status" value="1"/>
</dbReference>
<dbReference type="AlphaFoldDB" id="A0A6L5YXY1"/>
<sequence length="427" mass="47417">MKQTSFLGDLLTTLFERRRVAADSRDPRPIEAMCRALLSSEGMVSGIQLSRAILSRYAGLDGAGKRGFFDFLNDALELDPARIAGLAARYADSPDVETYRALTAAAEPPRQELLRRLNQAGGATAELVRMRADLLELLREAPELRRTDMDFIHLLRSWFNRGFLVLRPITWETSASILEKIVAYEAVHAIDDWDDLRRRLYPPDRRCFAYFHPTMPDEPLIFVEVALTAGVAGSIQQVLAEDRTPLRPEQMTTAVFYSISNCQKGLKGISFGNLLIKQVVAELGAELPQLDTFVTLSPMPGFSRWLAQVRHIPRAARILRGAAGRDEVEAMAARYLLHARTEDGEPLDPVARFHLGNGAHVHAVHADADTTGNGRRQSCGAMVNYFYDLARIEANHAGFVLHGKIAAEKAVRQKASAPENHPQEAAE</sequence>
<evidence type="ECO:0000259" key="2">
    <source>
        <dbReference type="Pfam" id="PF17408"/>
    </source>
</evidence>
<dbReference type="GO" id="GO:0050080">
    <property type="term" value="F:malonyl-CoA decarboxylase activity"/>
    <property type="evidence" value="ECO:0007669"/>
    <property type="project" value="InterPro"/>
</dbReference>
<dbReference type="Proteomes" id="UP000474957">
    <property type="component" value="Unassembled WGS sequence"/>
</dbReference>
<feature type="domain" description="Malonyl-CoA decarboxylase N-terminal" evidence="2">
    <location>
        <begin position="79"/>
        <end position="159"/>
    </location>
</feature>
<dbReference type="PANTHER" id="PTHR28641">
    <property type="match status" value="1"/>
</dbReference>
<dbReference type="PANTHER" id="PTHR28641:SF1">
    <property type="entry name" value="MALONYL-COA DECARBOXYLASE, MITOCHONDRIAL"/>
    <property type="match status" value="1"/>
</dbReference>
<evidence type="ECO:0000313" key="4">
    <source>
        <dbReference type="Proteomes" id="UP000474957"/>
    </source>
</evidence>
<dbReference type="EMBL" id="WIND01000003">
    <property type="protein sequence ID" value="MSU89107.1"/>
    <property type="molecule type" value="Genomic_DNA"/>
</dbReference>
<gene>
    <name evidence="3" type="ORF">GE300_05630</name>
</gene>
<feature type="domain" description="Malonyl-CoA decarboxylase C-terminal" evidence="1">
    <location>
        <begin position="162"/>
        <end position="311"/>
    </location>
</feature>
<dbReference type="InterPro" id="IPR038917">
    <property type="entry name" value="Malonyl_CoA_deC"/>
</dbReference>
<proteinExistence type="predicted"/>
<accession>A0A6L5YXY1</accession>
<organism evidence="3 4">
    <name type="scientific">Halovulum marinum</name>
    <dbReference type="NCBI Taxonomy" id="2662447"/>
    <lineage>
        <taxon>Bacteria</taxon>
        <taxon>Pseudomonadati</taxon>
        <taxon>Pseudomonadota</taxon>
        <taxon>Alphaproteobacteria</taxon>
        <taxon>Rhodobacterales</taxon>
        <taxon>Paracoccaceae</taxon>
        <taxon>Halovulum</taxon>
    </lineage>
</organism>
<dbReference type="Gene3D" id="3.40.630.150">
    <property type="entry name" value="Malonyl-CoA decarboxylase, catalytic domain"/>
    <property type="match status" value="2"/>
</dbReference>
<dbReference type="InterPro" id="IPR035372">
    <property type="entry name" value="MCD_N"/>
</dbReference>
<evidence type="ECO:0000313" key="3">
    <source>
        <dbReference type="EMBL" id="MSU89107.1"/>
    </source>
</evidence>
<keyword evidence="4" id="KW-1185">Reference proteome</keyword>
<protein>
    <submittedName>
        <fullName evidence="3">Decarboxylase</fullName>
    </submittedName>
</protein>
<reference evidence="3 4" key="1">
    <citation type="submission" date="2019-10" db="EMBL/GenBank/DDBJ databases">
        <title>Cognatihalovulum marinum gen. nov. sp. nov., a new member of the family Rhodobacteraceae isolated from deep seawater of the Northwest Indian Ocean.</title>
        <authorList>
            <person name="Ruan C."/>
            <person name="Wang J."/>
            <person name="Zheng X."/>
            <person name="Song L."/>
            <person name="Zhu Y."/>
            <person name="Huang Y."/>
            <person name="Lu Z."/>
            <person name="Du W."/>
            <person name="Huang L."/>
            <person name="Dai X."/>
        </authorList>
    </citation>
    <scope>NUCLEOTIDE SEQUENCE [LARGE SCALE GENOMIC DNA]</scope>
    <source>
        <strain evidence="3 4">2CG4</strain>
    </source>
</reference>
<dbReference type="Gene3D" id="1.20.140.90">
    <property type="entry name" value="Malonyl-CoA decarboxylase, oligemerization domain"/>
    <property type="match status" value="1"/>
</dbReference>
<dbReference type="InterPro" id="IPR038351">
    <property type="entry name" value="MCD_N_sf"/>
</dbReference>
<evidence type="ECO:0000259" key="1">
    <source>
        <dbReference type="Pfam" id="PF05292"/>
    </source>
</evidence>
<dbReference type="RefSeq" id="WP_154445599.1">
    <property type="nucleotide sequence ID" value="NZ_WIND01000003.1"/>
</dbReference>
<dbReference type="Pfam" id="PF05292">
    <property type="entry name" value="MCD"/>
    <property type="match status" value="2"/>
</dbReference>
<name>A0A6L5YXY1_9RHOB</name>
<dbReference type="InterPro" id="IPR007956">
    <property type="entry name" value="Malonyl_CoA_deC_C"/>
</dbReference>
<dbReference type="GO" id="GO:0006633">
    <property type="term" value="P:fatty acid biosynthetic process"/>
    <property type="evidence" value="ECO:0007669"/>
    <property type="project" value="InterPro"/>
</dbReference>